<evidence type="ECO:0000313" key="3">
    <source>
        <dbReference type="Proteomes" id="UP000249134"/>
    </source>
</evidence>
<protein>
    <submittedName>
        <fullName evidence="2">YjaZ</fullName>
    </submittedName>
</protein>
<dbReference type="Proteomes" id="UP000249134">
    <property type="component" value="Chromosome 1"/>
</dbReference>
<dbReference type="Pfam" id="PF10026">
    <property type="entry name" value="DUF2268"/>
    <property type="match status" value="1"/>
</dbReference>
<evidence type="ECO:0000313" key="2">
    <source>
        <dbReference type="EMBL" id="SQI60880.1"/>
    </source>
</evidence>
<name>A0A2X4WTC4_LEDLE</name>
<dbReference type="AlphaFoldDB" id="A0A2X4WTC4"/>
<proteinExistence type="predicted"/>
<sequence>MAVIATNEWLEAEIADPVKMCQRAMPDVSDSEDFYHYLKQFGIYQSENKAKETFEKLQKQNVWEKVDKYYQLYRKKWQGPKVDIYIFPLNEANSFFKHGLKGRAGISMPHKIFLFLTEALDEKYWESLFIHEYHHAARMIRNNKSTEDYTLLDSLVFEGLAEQTALLYCGEEYSMSWQKKFTERELRYYWQRYYKPNLTLKKKDRMHDDLLFGRKRIPQMMGYAQGVNLVNGYLDNNKLTVTESLRISSDQLLIENSFIDGKEFK</sequence>
<dbReference type="RefSeq" id="WP_066140527.1">
    <property type="nucleotide sequence ID" value="NZ_CBCSGM010000001.1"/>
</dbReference>
<keyword evidence="3" id="KW-1185">Reference proteome</keyword>
<feature type="domain" description="DUF2268" evidence="1">
    <location>
        <begin position="62"/>
        <end position="253"/>
    </location>
</feature>
<organism evidence="2 3">
    <name type="scientific">Lederbergia lenta</name>
    <name type="common">Bacillus lentus</name>
    <dbReference type="NCBI Taxonomy" id="1467"/>
    <lineage>
        <taxon>Bacteria</taxon>
        <taxon>Bacillati</taxon>
        <taxon>Bacillota</taxon>
        <taxon>Bacilli</taxon>
        <taxon>Bacillales</taxon>
        <taxon>Bacillaceae</taxon>
        <taxon>Lederbergia</taxon>
    </lineage>
</organism>
<dbReference type="STRING" id="1348624.GCA_001591545_02029"/>
<reference evidence="2 3" key="1">
    <citation type="submission" date="2018-06" db="EMBL/GenBank/DDBJ databases">
        <authorList>
            <consortium name="Pathogen Informatics"/>
            <person name="Doyle S."/>
        </authorList>
    </citation>
    <scope>NUCLEOTIDE SEQUENCE [LARGE SCALE GENOMIC DNA]</scope>
    <source>
        <strain evidence="2 3">NCTC4824</strain>
    </source>
</reference>
<accession>A0A2X4WTC4</accession>
<evidence type="ECO:0000259" key="1">
    <source>
        <dbReference type="Pfam" id="PF10026"/>
    </source>
</evidence>
<dbReference type="InterPro" id="IPR018728">
    <property type="entry name" value="DUF2268"/>
</dbReference>
<dbReference type="EMBL" id="LS483476">
    <property type="protein sequence ID" value="SQI60880.1"/>
    <property type="molecule type" value="Genomic_DNA"/>
</dbReference>
<gene>
    <name evidence="2" type="ORF">NCTC4824_02981</name>
</gene>
<dbReference type="KEGG" id="blen:NCTC4824_02981"/>